<dbReference type="Proteomes" id="UP000009183">
    <property type="component" value="Chromosome 5"/>
</dbReference>
<name>D7TSA3_VITVI</name>
<feature type="domain" description="Endoplasmic reticulum metallopeptidase 1-like C-terminal" evidence="2">
    <location>
        <begin position="20"/>
        <end position="135"/>
    </location>
</feature>
<dbReference type="AlphaFoldDB" id="D7TSA3"/>
<dbReference type="PaxDb" id="29760-VIT_05s0051g01070.t01"/>
<dbReference type="eggNOG" id="KOG2194">
    <property type="taxonomic scope" value="Eukaryota"/>
</dbReference>
<dbReference type="EMBL" id="FN596241">
    <property type="protein sequence ID" value="CBI33375.3"/>
    <property type="molecule type" value="Genomic_DNA"/>
</dbReference>
<evidence type="ECO:0000259" key="2">
    <source>
        <dbReference type="Pfam" id="PF22248"/>
    </source>
</evidence>
<dbReference type="Pfam" id="PF22248">
    <property type="entry name" value="ERMP1_C"/>
    <property type="match status" value="1"/>
</dbReference>
<dbReference type="InParanoid" id="D7TSA3"/>
<dbReference type="InterPro" id="IPR053973">
    <property type="entry name" value="ERMP1-like_C"/>
</dbReference>
<reference evidence="4" key="1">
    <citation type="journal article" date="2007" name="Nature">
        <title>The grapevine genome sequence suggests ancestral hexaploidization in major angiosperm phyla.</title>
        <authorList>
            <consortium name="The French-Italian Public Consortium for Grapevine Genome Characterization."/>
            <person name="Jaillon O."/>
            <person name="Aury J.-M."/>
            <person name="Noel B."/>
            <person name="Policriti A."/>
            <person name="Clepet C."/>
            <person name="Casagrande A."/>
            <person name="Choisne N."/>
            <person name="Aubourg S."/>
            <person name="Vitulo N."/>
            <person name="Jubin C."/>
            <person name="Vezzi A."/>
            <person name="Legeai F."/>
            <person name="Hugueney P."/>
            <person name="Dasilva C."/>
            <person name="Horner D."/>
            <person name="Mica E."/>
            <person name="Jublot D."/>
            <person name="Poulain J."/>
            <person name="Bruyere C."/>
            <person name="Billault A."/>
            <person name="Segurens B."/>
            <person name="Gouyvenoux M."/>
            <person name="Ugarte E."/>
            <person name="Cattonaro F."/>
            <person name="Anthouard V."/>
            <person name="Vico V."/>
            <person name="Del Fabbro C."/>
            <person name="Alaux M."/>
            <person name="Di Gaspero G."/>
            <person name="Dumas V."/>
            <person name="Felice N."/>
            <person name="Paillard S."/>
            <person name="Juman I."/>
            <person name="Moroldo M."/>
            <person name="Scalabrin S."/>
            <person name="Canaguier A."/>
            <person name="Le Clainche I."/>
            <person name="Malacrida G."/>
            <person name="Durand E."/>
            <person name="Pesole G."/>
            <person name="Laucou V."/>
            <person name="Chatelet P."/>
            <person name="Merdinoglu D."/>
            <person name="Delledonne M."/>
            <person name="Pezzotti M."/>
            <person name="Lecharny A."/>
            <person name="Scarpelli C."/>
            <person name="Artiguenave F."/>
            <person name="Pe M.E."/>
            <person name="Valle G."/>
            <person name="Morgante M."/>
            <person name="Caboche M."/>
            <person name="Adam-Blondon A.-F."/>
            <person name="Weissenbach J."/>
            <person name="Quetier F."/>
            <person name="Wincker P."/>
        </authorList>
    </citation>
    <scope>NUCLEOTIDE SEQUENCE [LARGE SCALE GENOMIC DNA]</scope>
    <source>
        <strain evidence="4">cv. Pinot noir / PN40024</strain>
    </source>
</reference>
<comment type="similarity">
    <text evidence="1">Belongs to the peptidase M28 family.</text>
</comment>
<evidence type="ECO:0000256" key="1">
    <source>
        <dbReference type="ARBA" id="ARBA00010918"/>
    </source>
</evidence>
<protein>
    <recommendedName>
        <fullName evidence="2">Endoplasmic reticulum metallopeptidase 1-like C-terminal domain-containing protein</fullName>
    </recommendedName>
</protein>
<gene>
    <name evidence="3" type="ordered locus">VIT_05s0051g01070</name>
</gene>
<proteinExistence type="inferred from homology"/>
<keyword evidence="4" id="KW-1185">Reference proteome</keyword>
<dbReference type="OMA" id="FWVEANS"/>
<organism evidence="3 4">
    <name type="scientific">Vitis vinifera</name>
    <name type="common">Grape</name>
    <dbReference type="NCBI Taxonomy" id="29760"/>
    <lineage>
        <taxon>Eukaryota</taxon>
        <taxon>Viridiplantae</taxon>
        <taxon>Streptophyta</taxon>
        <taxon>Embryophyta</taxon>
        <taxon>Tracheophyta</taxon>
        <taxon>Spermatophyta</taxon>
        <taxon>Magnoliopsida</taxon>
        <taxon>eudicotyledons</taxon>
        <taxon>Gunneridae</taxon>
        <taxon>Pentapetalae</taxon>
        <taxon>rosids</taxon>
        <taxon>Vitales</taxon>
        <taxon>Vitaceae</taxon>
        <taxon>Viteae</taxon>
        <taxon>Vitis</taxon>
    </lineage>
</organism>
<sequence>MLKQYSFFPHLSTYKPHTLYDGGSRRVYLEFYLGSLEEVWVLVLNITSPLSNWSFADNVLPAPKSRDGGPPSYICRLSGASHENRTFWLEASSSKEIRVEVVVLYQYMVDAGKKLKGLFPSWVDVTAYSSFLSSYVF</sequence>
<dbReference type="HOGENOM" id="CLU_1868883_0_0_1"/>
<accession>D7TSA3</accession>
<evidence type="ECO:0000313" key="4">
    <source>
        <dbReference type="Proteomes" id="UP000009183"/>
    </source>
</evidence>
<evidence type="ECO:0000313" key="3">
    <source>
        <dbReference type="EMBL" id="CBI33375.3"/>
    </source>
</evidence>